<protein>
    <submittedName>
        <fullName evidence="1">Uncharacterized protein</fullName>
    </submittedName>
</protein>
<accession>A0A0P1G8I0</accession>
<keyword evidence="2" id="KW-1185">Reference proteome</keyword>
<name>A0A0P1G8I0_9RHOB</name>
<dbReference type="AlphaFoldDB" id="A0A0P1G8I0"/>
<dbReference type="Proteomes" id="UP000054935">
    <property type="component" value="Unassembled WGS sequence"/>
</dbReference>
<sequence>MIDPIVLCRHALPPAGLPQIKRSVKAAQDVR</sequence>
<gene>
    <name evidence="1" type="ORF">TRN7648_01683</name>
</gene>
<evidence type="ECO:0000313" key="2">
    <source>
        <dbReference type="Proteomes" id="UP000054935"/>
    </source>
</evidence>
<proteinExistence type="predicted"/>
<reference evidence="1 2" key="1">
    <citation type="submission" date="2015-09" db="EMBL/GenBank/DDBJ databases">
        <authorList>
            <consortium name="Swine Surveillance"/>
        </authorList>
    </citation>
    <scope>NUCLEOTIDE SEQUENCE [LARGE SCALE GENOMIC DNA]</scope>
    <source>
        <strain evidence="1 2">CECT 7648</strain>
    </source>
</reference>
<organism evidence="1 2">
    <name type="scientific">Tropicibacter naphthalenivorans</name>
    <dbReference type="NCBI Taxonomy" id="441103"/>
    <lineage>
        <taxon>Bacteria</taxon>
        <taxon>Pseudomonadati</taxon>
        <taxon>Pseudomonadota</taxon>
        <taxon>Alphaproteobacteria</taxon>
        <taxon>Rhodobacterales</taxon>
        <taxon>Roseobacteraceae</taxon>
        <taxon>Tropicibacter</taxon>
    </lineage>
</organism>
<dbReference type="EMBL" id="CYSE01000003">
    <property type="protein sequence ID" value="CUH77909.1"/>
    <property type="molecule type" value="Genomic_DNA"/>
</dbReference>
<evidence type="ECO:0000313" key="1">
    <source>
        <dbReference type="EMBL" id="CUH77909.1"/>
    </source>
</evidence>